<dbReference type="InterPro" id="IPR021878">
    <property type="entry name" value="TgpA_N"/>
</dbReference>
<feature type="transmembrane region" description="Helical" evidence="2">
    <location>
        <begin position="844"/>
        <end position="865"/>
    </location>
</feature>
<evidence type="ECO:0000313" key="4">
    <source>
        <dbReference type="EMBL" id="WOC31491.1"/>
    </source>
</evidence>
<evidence type="ECO:0000256" key="2">
    <source>
        <dbReference type="SAM" id="Phobius"/>
    </source>
</evidence>
<keyword evidence="2" id="KW-0812">Transmembrane</keyword>
<dbReference type="PANTHER" id="PTHR42736:SF1">
    <property type="entry name" value="PROTEIN-GLUTAMINE GAMMA-GLUTAMYLTRANSFERASE"/>
    <property type="match status" value="1"/>
</dbReference>
<sequence length="970" mass="105039">MKYKKTVHLHPEKPLVTTAPEKPLSRILLDCVLAVLLLCGLLNCLVKMYGLPIAERLPLLFASGLCVLLQLSLHWRRGGFPVRLTLGVVWGVALIRNLPAVVTGALLLINCSLNTLTAASHGQFDFGYLAVSTAPGYTDAFCIQLCFLLLAALLAAVLAAAVHCRFALLCTLLVLALLTPALSMTVSPPTLGIVLLTGACAALFALGRRPRQFATLPAGSRRGWLALPAALLVAGILNGMLSPALYTRPQQLETLRSAFENAIGNLSPQHAHGGLANAVSRVDMRNTASVSFSGKTMLRVTTKAKEAQYLKTFCGTNYQDSTWSLSDGKAYESFLNSSTLKGNPYLQNNVQALMSLYEGLKRTKYGLSPQADSQITIENVAANSRCVYLPYGLSSLPEGARYQNDLNARFFNLFSKNVYTIPFYSCSDERDPGSYNTAGEVPSYSAGSWPVLSPGFLSNLIFTGKEGASFYPEDLSLNGENFLFAWKNISTLTSLQREVMKLYSAQMAYSSCAFQSGSQYTYTDSSGAGYLLTQQDVSLILQEITNRSDKLNALFRGLDRKTFLSRLQTFPTMSLKQFYTQPLCPLTRKDGKVVQDTSNPVSLKSINSDVGNFLEYEFQYRKAVYSENTQVPDSLRPKLVTWLKARGLNPDSTASLGSDQEYSAVSVVVNHVMQALSSSCQYTLSPGAPPAGMDFVDYFLNQNHYGYCVHFASAAVLLLRTLGIPARYAEGYYISGSQLNGRGETIDVTDNQAHAWVEVYSPGRGWIPFEATPGFTTLSTQDNLASYATPSHSAQASTASSSQASSSAASSQNSSESTAVSHQSAAAVSGATTESPADSSDTDLLFPLVCMAALLAAVLLLRHAWNLTRRRKAFSQMDTKAAGAAVYAYLQSLSAYGVPVSDEAHRLGEKALFSRSGLTPAEMQRLRTLADDAAQQVLAKHGVWGRFALRWLENIVPAVTGKGKHPPAKP</sequence>
<name>A0AA97D9V7_9FIRM</name>
<feature type="transmembrane region" description="Helical" evidence="2">
    <location>
        <begin position="166"/>
        <end position="183"/>
    </location>
</feature>
<protein>
    <submittedName>
        <fullName evidence="4">Transglutaminase domain-containing protein</fullName>
    </submittedName>
</protein>
<feature type="compositionally biased region" description="Low complexity" evidence="1">
    <location>
        <begin position="796"/>
        <end position="821"/>
    </location>
</feature>
<keyword evidence="2" id="KW-1133">Transmembrane helix</keyword>
<feature type="transmembrane region" description="Helical" evidence="2">
    <location>
        <begin position="27"/>
        <end position="51"/>
    </location>
</feature>
<feature type="region of interest" description="Disordered" evidence="1">
    <location>
        <begin position="796"/>
        <end position="836"/>
    </location>
</feature>
<dbReference type="InterPro" id="IPR052901">
    <property type="entry name" value="Bact_TGase-like"/>
</dbReference>
<feature type="transmembrane region" description="Helical" evidence="2">
    <location>
        <begin position="189"/>
        <end position="206"/>
    </location>
</feature>
<dbReference type="SMART" id="SM00460">
    <property type="entry name" value="TGc"/>
    <property type="match status" value="1"/>
</dbReference>
<reference evidence="4 5" key="1">
    <citation type="submission" date="2024-06" db="EMBL/GenBank/DDBJ databases">
        <title>Caproicibacterium argilliputei sp. nov, a novel caproic acid producing anaerobic bacterium isolated from pit mud.</title>
        <authorList>
            <person name="Xia S."/>
        </authorList>
    </citation>
    <scope>NUCLEOTIDE SEQUENCE [LARGE SCALE GENOMIC DNA]</scope>
    <source>
        <strain evidence="4 5">ZCY20-5</strain>
    </source>
</reference>
<dbReference type="PANTHER" id="PTHR42736">
    <property type="entry name" value="PROTEIN-GLUTAMINE GAMMA-GLUTAMYLTRANSFERASE"/>
    <property type="match status" value="1"/>
</dbReference>
<feature type="transmembrane region" description="Helical" evidence="2">
    <location>
        <begin position="87"/>
        <end position="109"/>
    </location>
</feature>
<dbReference type="InterPro" id="IPR002931">
    <property type="entry name" value="Transglutaminase-like"/>
</dbReference>
<dbReference type="Pfam" id="PF01841">
    <property type="entry name" value="Transglut_core"/>
    <property type="match status" value="1"/>
</dbReference>
<reference evidence="5" key="3">
    <citation type="submission" date="2024-06" db="EMBL/GenBank/DDBJ databases">
        <authorList>
            <person name="Zeng C."/>
        </authorList>
    </citation>
    <scope>NUCLEOTIDE SEQUENCE [LARGE SCALE GENOMIC DNA]</scope>
    <source>
        <strain evidence="5">ZCY20-5</strain>
    </source>
</reference>
<feature type="transmembrane region" description="Helical" evidence="2">
    <location>
        <begin position="57"/>
        <end position="75"/>
    </location>
</feature>
<dbReference type="AlphaFoldDB" id="A0AA97D9V7"/>
<dbReference type="KEGG" id="carl:PXC00_09740"/>
<dbReference type="InterPro" id="IPR038765">
    <property type="entry name" value="Papain-like_cys_pep_sf"/>
</dbReference>
<dbReference type="Pfam" id="PF11992">
    <property type="entry name" value="TgpA_N"/>
    <property type="match status" value="1"/>
</dbReference>
<feature type="transmembrane region" description="Helical" evidence="2">
    <location>
        <begin position="137"/>
        <end position="159"/>
    </location>
</feature>
<dbReference type="RefSeq" id="WP_275846224.1">
    <property type="nucleotide sequence ID" value="NZ_CP135996.1"/>
</dbReference>
<reference evidence="5" key="2">
    <citation type="submission" date="2024-06" db="EMBL/GenBank/DDBJ databases">
        <title>Caproicibacterium argilliputei sp. nov, a novel caproic acid producing anaerobic bacterium isolated from pit mud.</title>
        <authorList>
            <person name="Zeng C."/>
        </authorList>
    </citation>
    <scope>NUCLEOTIDE SEQUENCE [LARGE SCALE GENOMIC DNA]</scope>
    <source>
        <strain evidence="5">ZCY20-5</strain>
    </source>
</reference>
<dbReference type="Proteomes" id="UP001300604">
    <property type="component" value="Chromosome"/>
</dbReference>
<gene>
    <name evidence="4" type="ORF">PXC00_09740</name>
</gene>
<evidence type="ECO:0000256" key="1">
    <source>
        <dbReference type="SAM" id="MobiDB-lite"/>
    </source>
</evidence>
<dbReference type="Gene3D" id="3.10.620.30">
    <property type="match status" value="1"/>
</dbReference>
<feature type="domain" description="Transglutaminase-like" evidence="3">
    <location>
        <begin position="700"/>
        <end position="773"/>
    </location>
</feature>
<dbReference type="SUPFAM" id="SSF54001">
    <property type="entry name" value="Cysteine proteinases"/>
    <property type="match status" value="1"/>
</dbReference>
<dbReference type="EMBL" id="CP135996">
    <property type="protein sequence ID" value="WOC31491.1"/>
    <property type="molecule type" value="Genomic_DNA"/>
</dbReference>
<accession>A0AA97D9V7</accession>
<keyword evidence="5" id="KW-1185">Reference proteome</keyword>
<proteinExistence type="predicted"/>
<feature type="transmembrane region" description="Helical" evidence="2">
    <location>
        <begin position="226"/>
        <end position="246"/>
    </location>
</feature>
<evidence type="ECO:0000313" key="5">
    <source>
        <dbReference type="Proteomes" id="UP001300604"/>
    </source>
</evidence>
<evidence type="ECO:0000259" key="3">
    <source>
        <dbReference type="SMART" id="SM00460"/>
    </source>
</evidence>
<organism evidence="4 5">
    <name type="scientific">Caproicibacterium argilliputei</name>
    <dbReference type="NCBI Taxonomy" id="3030016"/>
    <lineage>
        <taxon>Bacteria</taxon>
        <taxon>Bacillati</taxon>
        <taxon>Bacillota</taxon>
        <taxon>Clostridia</taxon>
        <taxon>Eubacteriales</taxon>
        <taxon>Oscillospiraceae</taxon>
        <taxon>Caproicibacterium</taxon>
    </lineage>
</organism>
<feature type="compositionally biased region" description="Polar residues" evidence="1">
    <location>
        <begin position="822"/>
        <end position="836"/>
    </location>
</feature>
<keyword evidence="2" id="KW-0472">Membrane</keyword>